<accession>A0A919MUN6</accession>
<name>A0A919MUN6_9ACTN</name>
<dbReference type="EMBL" id="BOMV01000039">
    <property type="protein sequence ID" value="GIE95978.1"/>
    <property type="molecule type" value="Genomic_DNA"/>
</dbReference>
<proteinExistence type="predicted"/>
<dbReference type="Proteomes" id="UP000636960">
    <property type="component" value="Unassembled WGS sequence"/>
</dbReference>
<evidence type="ECO:0000313" key="3">
    <source>
        <dbReference type="Proteomes" id="UP000636960"/>
    </source>
</evidence>
<gene>
    <name evidence="2" type="ORF">Ari01nite_34430</name>
</gene>
<comment type="caution">
    <text evidence="2">The sequence shown here is derived from an EMBL/GenBank/DDBJ whole genome shotgun (WGS) entry which is preliminary data.</text>
</comment>
<dbReference type="AlphaFoldDB" id="A0A919MUN6"/>
<feature type="compositionally biased region" description="Polar residues" evidence="1">
    <location>
        <begin position="59"/>
        <end position="75"/>
    </location>
</feature>
<organism evidence="2 3">
    <name type="scientific">Paractinoplanes rishiriensis</name>
    <dbReference type="NCBI Taxonomy" id="1050105"/>
    <lineage>
        <taxon>Bacteria</taxon>
        <taxon>Bacillati</taxon>
        <taxon>Actinomycetota</taxon>
        <taxon>Actinomycetes</taxon>
        <taxon>Micromonosporales</taxon>
        <taxon>Micromonosporaceae</taxon>
        <taxon>Paractinoplanes</taxon>
    </lineage>
</organism>
<keyword evidence="3" id="KW-1185">Reference proteome</keyword>
<feature type="region of interest" description="Disordered" evidence="1">
    <location>
        <begin position="1"/>
        <end position="27"/>
    </location>
</feature>
<feature type="region of interest" description="Disordered" evidence="1">
    <location>
        <begin position="51"/>
        <end position="75"/>
    </location>
</feature>
<protein>
    <submittedName>
        <fullName evidence="2">Uncharacterized protein</fullName>
    </submittedName>
</protein>
<evidence type="ECO:0000256" key="1">
    <source>
        <dbReference type="SAM" id="MobiDB-lite"/>
    </source>
</evidence>
<reference evidence="2" key="1">
    <citation type="submission" date="2021-01" db="EMBL/GenBank/DDBJ databases">
        <title>Whole genome shotgun sequence of Actinoplanes rishiriensis NBRC 108556.</title>
        <authorList>
            <person name="Komaki H."/>
            <person name="Tamura T."/>
        </authorList>
    </citation>
    <scope>NUCLEOTIDE SEQUENCE</scope>
    <source>
        <strain evidence="2">NBRC 108556</strain>
    </source>
</reference>
<evidence type="ECO:0000313" key="2">
    <source>
        <dbReference type="EMBL" id="GIE95978.1"/>
    </source>
</evidence>
<sequence length="75" mass="7314">MPGLAAEADRGLAEVGTDPSRNGAGEGIEAVGIDERVVRGLVAAWTASSRPIMPGALSGGSSRPNASPTAGSLVA</sequence>